<feature type="transmembrane region" description="Helical" evidence="1">
    <location>
        <begin position="405"/>
        <end position="429"/>
    </location>
</feature>
<evidence type="ECO:0000256" key="1">
    <source>
        <dbReference type="SAM" id="Phobius"/>
    </source>
</evidence>
<feature type="transmembrane region" description="Helical" evidence="1">
    <location>
        <begin position="109"/>
        <end position="129"/>
    </location>
</feature>
<reference evidence="2 3" key="1">
    <citation type="journal article" date="2012" name="PLoS ONE">
        <title>The purine-utilizing bacterium Clostridium acidurici 9a: a genome-guided metabolic reconsideration.</title>
        <authorList>
            <person name="Hartwich K."/>
            <person name="Poehlein A."/>
            <person name="Daniel R."/>
        </authorList>
    </citation>
    <scope>NUCLEOTIDE SEQUENCE [LARGE SCALE GENOMIC DNA]</scope>
    <source>
        <strain evidence="3">ATCC 7906 / DSM 604 / BCRC 14475 / CIP 104303 / KCTC 5404 / NCIMB 10678 / 9a</strain>
    </source>
</reference>
<feature type="transmembrane region" description="Helical" evidence="1">
    <location>
        <begin position="26"/>
        <end position="44"/>
    </location>
</feature>
<feature type="transmembrane region" description="Helical" evidence="1">
    <location>
        <begin position="59"/>
        <end position="81"/>
    </location>
</feature>
<dbReference type="STRING" id="1128398.Curi_c22950"/>
<dbReference type="eggNOG" id="ENOG502ZBTS">
    <property type="taxonomic scope" value="Bacteria"/>
</dbReference>
<proteinExistence type="predicted"/>
<dbReference type="InterPro" id="IPR031584">
    <property type="entry name" value="Put_ABC_export"/>
</dbReference>
<feature type="transmembrane region" description="Helical" evidence="1">
    <location>
        <begin position="475"/>
        <end position="495"/>
    </location>
</feature>
<organism evidence="2 3">
    <name type="scientific">Gottschalkia acidurici (strain ATCC 7906 / DSM 604 / BCRC 14475 / CIP 104303 / KCTC 5404 / NCIMB 10678 / 9a)</name>
    <name type="common">Clostridium acidurici</name>
    <dbReference type="NCBI Taxonomy" id="1128398"/>
    <lineage>
        <taxon>Bacteria</taxon>
        <taxon>Bacillati</taxon>
        <taxon>Bacillota</taxon>
        <taxon>Tissierellia</taxon>
        <taxon>Tissierellales</taxon>
        <taxon>Gottschalkiaceae</taxon>
        <taxon>Gottschalkia</taxon>
    </lineage>
</organism>
<dbReference type="OrthoDB" id="816862at2"/>
<dbReference type="PATRIC" id="fig|1128398.3.peg.2374"/>
<sequence length="534" mass="60712">MKALIYLLKTIIKNYFKQMKEKPQKAILPILGTFWAVLIIFSGTKGKRATENLSELGAYYIQVCISIFLLVVIAMTMFSLYSGTKKAKSRFDMSDVNLIFVSPIKPQTVMLYGIIKQIHFELLGSIYILAQIPKFLRSMNVSGLKQGMFILSCIIFQVVLCNVIKLLAFSLSTKYKKVGPIIRNTIKALILFTVIWIIAIVIKGNAIESMINFSNYITYNPYIKYIPVLGWIKEIALQTLKEINLYYGVYLGLILLLSGVLIYIIYKMDIDFYEDMLSSVEDNELMNDIKSGKVKPGNQKQNFLTKPFKQVQLKLDNSYGAKVLFFKHMNEYFKKSFIFFINIYSIILLILSIAIGIFIKELDIRDILLATCGLLLFSSGFGGKIYSEVEYYFIFLIPDTSIRKLFYGVSSSLIKTFIDSLIIFIPFGILTKTPVFEIIFCILVYLTLGCMLSYSGLLTYRITGSLGLTGSITRGLILTVFQILIVAPIFMLGLATIKYTYIFYIALIAYNLITSITFSLGSLGLFRDMEFSDN</sequence>
<dbReference type="HOGENOM" id="CLU_525514_0_0_9"/>
<evidence type="ECO:0000313" key="3">
    <source>
        <dbReference type="Proteomes" id="UP000006094"/>
    </source>
</evidence>
<gene>
    <name evidence="2" type="ordered locus">Curi_c22950</name>
</gene>
<protein>
    <submittedName>
        <fullName evidence="2">ABC transporter permease protein</fullName>
    </submittedName>
</protein>
<feature type="transmembrane region" description="Helical" evidence="1">
    <location>
        <begin position="435"/>
        <end position="454"/>
    </location>
</feature>
<feature type="transmembrane region" description="Helical" evidence="1">
    <location>
        <begin position="365"/>
        <end position="385"/>
    </location>
</feature>
<feature type="transmembrane region" description="Helical" evidence="1">
    <location>
        <begin position="149"/>
        <end position="168"/>
    </location>
</feature>
<feature type="transmembrane region" description="Helical" evidence="1">
    <location>
        <begin position="501"/>
        <end position="526"/>
    </location>
</feature>
<dbReference type="Proteomes" id="UP000006094">
    <property type="component" value="Chromosome"/>
</dbReference>
<dbReference type="RefSeq" id="WP_014968432.1">
    <property type="nucleotide sequence ID" value="NC_018664.1"/>
</dbReference>
<keyword evidence="1" id="KW-0812">Transmembrane</keyword>
<dbReference type="AlphaFoldDB" id="K0B2G2"/>
<name>K0B2G2_GOTA9</name>
<feature type="transmembrane region" description="Helical" evidence="1">
    <location>
        <begin position="188"/>
        <end position="207"/>
    </location>
</feature>
<keyword evidence="3" id="KW-1185">Reference proteome</keyword>
<dbReference type="EMBL" id="CP003326">
    <property type="protein sequence ID" value="AFS79297.1"/>
    <property type="molecule type" value="Genomic_DNA"/>
</dbReference>
<dbReference type="Pfam" id="PF16962">
    <property type="entry name" value="ABC_export"/>
    <property type="match status" value="1"/>
</dbReference>
<evidence type="ECO:0000313" key="2">
    <source>
        <dbReference type="EMBL" id="AFS79297.1"/>
    </source>
</evidence>
<keyword evidence="1" id="KW-0472">Membrane</keyword>
<accession>K0B2G2</accession>
<feature type="transmembrane region" description="Helical" evidence="1">
    <location>
        <begin position="337"/>
        <end position="359"/>
    </location>
</feature>
<feature type="transmembrane region" description="Helical" evidence="1">
    <location>
        <begin position="245"/>
        <end position="266"/>
    </location>
</feature>
<keyword evidence="1" id="KW-1133">Transmembrane helix</keyword>
<dbReference type="KEGG" id="cad:Curi_c22950"/>